<name>A0A415SY45_9BACT</name>
<evidence type="ECO:0000313" key="2">
    <source>
        <dbReference type="Proteomes" id="UP000285109"/>
    </source>
</evidence>
<protein>
    <submittedName>
        <fullName evidence="1">Uncharacterized protein</fullName>
    </submittedName>
</protein>
<dbReference type="EMBL" id="QRQK01000030">
    <property type="protein sequence ID" value="RHM93958.1"/>
    <property type="molecule type" value="Genomic_DNA"/>
</dbReference>
<accession>A0A415SY45</accession>
<dbReference type="AlphaFoldDB" id="A0A415SY45"/>
<reference evidence="1 2" key="1">
    <citation type="submission" date="2018-08" db="EMBL/GenBank/DDBJ databases">
        <title>A genome reference for cultivated species of the human gut microbiota.</title>
        <authorList>
            <person name="Zou Y."/>
            <person name="Xue W."/>
            <person name="Luo G."/>
        </authorList>
    </citation>
    <scope>NUCLEOTIDE SEQUENCE [LARGE SCALE GENOMIC DNA]</scope>
    <source>
        <strain evidence="1 2">AF31-28B-AC</strain>
    </source>
</reference>
<sequence>MFTDLHDQDKWRLVEGRMQPNDIASEGSCAYPLAGGEWILVYDCFRDGFSQFCRSKDLIQFELVRTTSMDKGAFSPRHGTVIQITEKEFEILKKRYK</sequence>
<gene>
    <name evidence="1" type="ORF">DWZ34_13590</name>
</gene>
<comment type="caution">
    <text evidence="1">The sequence shown here is derived from an EMBL/GenBank/DDBJ whole genome shotgun (WGS) entry which is preliminary data.</text>
</comment>
<dbReference type="Proteomes" id="UP000285109">
    <property type="component" value="Unassembled WGS sequence"/>
</dbReference>
<organism evidence="1 2">
    <name type="scientific">Phocaeicola plebeius</name>
    <dbReference type="NCBI Taxonomy" id="310297"/>
    <lineage>
        <taxon>Bacteria</taxon>
        <taxon>Pseudomonadati</taxon>
        <taxon>Bacteroidota</taxon>
        <taxon>Bacteroidia</taxon>
        <taxon>Bacteroidales</taxon>
        <taxon>Bacteroidaceae</taxon>
        <taxon>Phocaeicola</taxon>
    </lineage>
</organism>
<proteinExistence type="predicted"/>
<dbReference type="RefSeq" id="WP_118494750.1">
    <property type="nucleotide sequence ID" value="NZ_CATXHJ010000002.1"/>
</dbReference>
<evidence type="ECO:0000313" key="1">
    <source>
        <dbReference type="EMBL" id="RHM93958.1"/>
    </source>
</evidence>